<dbReference type="Proteomes" id="UP000612349">
    <property type="component" value="Unassembled WGS sequence"/>
</dbReference>
<dbReference type="Gene3D" id="3.50.50.60">
    <property type="entry name" value="FAD/NAD(P)-binding domain"/>
    <property type="match status" value="1"/>
</dbReference>
<dbReference type="AlphaFoldDB" id="A0A916ZAB6"/>
<dbReference type="InterPro" id="IPR036188">
    <property type="entry name" value="FAD/NAD-bd_sf"/>
</dbReference>
<evidence type="ECO:0000313" key="1">
    <source>
        <dbReference type="EMBL" id="GGD82718.1"/>
    </source>
</evidence>
<evidence type="ECO:0000313" key="2">
    <source>
        <dbReference type="Proteomes" id="UP000612349"/>
    </source>
</evidence>
<keyword evidence="2" id="KW-1185">Reference proteome</keyword>
<reference evidence="1" key="1">
    <citation type="journal article" date="2014" name="Int. J. Syst. Evol. Microbiol.">
        <title>Complete genome sequence of Corynebacterium casei LMG S-19264T (=DSM 44701T), isolated from a smear-ripened cheese.</title>
        <authorList>
            <consortium name="US DOE Joint Genome Institute (JGI-PGF)"/>
            <person name="Walter F."/>
            <person name="Albersmeier A."/>
            <person name="Kalinowski J."/>
            <person name="Ruckert C."/>
        </authorList>
    </citation>
    <scope>NUCLEOTIDE SEQUENCE</scope>
    <source>
        <strain evidence="1">CGMCC 1.15360</strain>
    </source>
</reference>
<comment type="caution">
    <text evidence="1">The sequence shown here is derived from an EMBL/GenBank/DDBJ whole genome shotgun (WGS) entry which is preliminary data.</text>
</comment>
<protein>
    <submittedName>
        <fullName evidence="1">Uncharacterized protein</fullName>
    </submittedName>
</protein>
<reference evidence="1" key="2">
    <citation type="submission" date="2020-09" db="EMBL/GenBank/DDBJ databases">
        <authorList>
            <person name="Sun Q."/>
            <person name="Zhou Y."/>
        </authorList>
    </citation>
    <scope>NUCLEOTIDE SEQUENCE</scope>
    <source>
        <strain evidence="1">CGMCC 1.15360</strain>
    </source>
</reference>
<sequence>MPPTGAKGPNLGAGDVHYAAEAMTGFFKRNDGDFITACSDKSLTRVWTSEPFSWSLTRLMHRLPEDVRSERAMQVAALDHIATSARRRHPLRKTMLVCRPDLSARAKEKAPPDYHRRGLFLSVVRVPLASRAASDW</sequence>
<gene>
    <name evidence="1" type="ORF">GCM10010990_35940</name>
</gene>
<name>A0A916ZAB6_9SPHN</name>
<organism evidence="1 2">
    <name type="scientific">Croceicoccus mobilis</name>
    <dbReference type="NCBI Taxonomy" id="1703339"/>
    <lineage>
        <taxon>Bacteria</taxon>
        <taxon>Pseudomonadati</taxon>
        <taxon>Pseudomonadota</taxon>
        <taxon>Alphaproteobacteria</taxon>
        <taxon>Sphingomonadales</taxon>
        <taxon>Erythrobacteraceae</taxon>
        <taxon>Croceicoccus</taxon>
    </lineage>
</organism>
<proteinExistence type="predicted"/>
<dbReference type="Gene3D" id="3.30.9.10">
    <property type="entry name" value="D-Amino Acid Oxidase, subunit A, domain 2"/>
    <property type="match status" value="1"/>
</dbReference>
<dbReference type="EMBL" id="BMIP01000012">
    <property type="protein sequence ID" value="GGD82718.1"/>
    <property type="molecule type" value="Genomic_DNA"/>
</dbReference>
<accession>A0A916ZAB6</accession>